<dbReference type="NCBIfam" id="TIGR01444">
    <property type="entry name" value="fkbM_fam"/>
    <property type="match status" value="1"/>
</dbReference>
<accession>A0AAU7AW76</accession>
<dbReference type="SUPFAM" id="SSF53335">
    <property type="entry name" value="S-adenosyl-L-methionine-dependent methyltransferases"/>
    <property type="match status" value="1"/>
</dbReference>
<dbReference type="InterPro" id="IPR052514">
    <property type="entry name" value="SAM-dependent_MTase"/>
</dbReference>
<organism evidence="2">
    <name type="scientific">Paraconexibacter sp. AEG42_29</name>
    <dbReference type="NCBI Taxonomy" id="2997339"/>
    <lineage>
        <taxon>Bacteria</taxon>
        <taxon>Bacillati</taxon>
        <taxon>Actinomycetota</taxon>
        <taxon>Thermoleophilia</taxon>
        <taxon>Solirubrobacterales</taxon>
        <taxon>Paraconexibacteraceae</taxon>
        <taxon>Paraconexibacter</taxon>
    </lineage>
</organism>
<dbReference type="PANTHER" id="PTHR34203">
    <property type="entry name" value="METHYLTRANSFERASE, FKBM FAMILY PROTEIN"/>
    <property type="match status" value="1"/>
</dbReference>
<dbReference type="EMBL" id="CP114014">
    <property type="protein sequence ID" value="XAY05943.1"/>
    <property type="molecule type" value="Genomic_DNA"/>
</dbReference>
<sequence>MVKVRTRVLWLLMRTCSPTGLRRLRRGLVLRSVGAVTGRGDVQVLGGLGVNLRLDAAHFPYWETQSFGMLAGVHEPMVQEAMRRTLPAGGTFVDVGCNIGVTALTGARLVGGGGRVIAVDAQLESVMATRANAVANEMGQITAVHAAVSASDGSAAIIVAPESLWTRLASVSEDVHEVRRDVVPAVTLDTLLARHGVHRVDAVKIDVEGAELLVLDGMRETIRCHRPAIICEMHGTNAAFAERMRELDYVVTNLDGPDAIATTTPNAHALAVPRATLR</sequence>
<feature type="domain" description="Methyltransferase FkbM" evidence="1">
    <location>
        <begin position="94"/>
        <end position="245"/>
    </location>
</feature>
<dbReference type="Pfam" id="PF05050">
    <property type="entry name" value="Methyltransf_21"/>
    <property type="match status" value="1"/>
</dbReference>
<reference evidence="2" key="1">
    <citation type="submission" date="2022-12" db="EMBL/GenBank/DDBJ databases">
        <title>Paraconexibacter alkalitolerans sp. nov. and Baekduia alba sp. nov., isolated from soil and emended description of the genera Paraconexibacter (Chun et al., 2020) and Baekduia (An et al., 2020).</title>
        <authorList>
            <person name="Vieira S."/>
            <person name="Huber K.J."/>
            <person name="Geppert A."/>
            <person name="Wolf J."/>
            <person name="Neumann-Schaal M."/>
            <person name="Muesken M."/>
            <person name="Overmann J."/>
        </authorList>
    </citation>
    <scope>NUCLEOTIDE SEQUENCE</scope>
    <source>
        <strain evidence="2">AEG42_29</strain>
    </source>
</reference>
<dbReference type="GO" id="GO:0032259">
    <property type="term" value="P:methylation"/>
    <property type="evidence" value="ECO:0007669"/>
    <property type="project" value="UniProtKB-KW"/>
</dbReference>
<dbReference type="KEGG" id="parq:DSM112329_02804"/>
<dbReference type="GO" id="GO:0008168">
    <property type="term" value="F:methyltransferase activity"/>
    <property type="evidence" value="ECO:0007669"/>
    <property type="project" value="UniProtKB-KW"/>
</dbReference>
<name>A0AAU7AW76_9ACTN</name>
<protein>
    <submittedName>
        <fullName evidence="2">Methyltransferase</fullName>
    </submittedName>
</protein>
<dbReference type="PANTHER" id="PTHR34203:SF15">
    <property type="entry name" value="SLL1173 PROTEIN"/>
    <property type="match status" value="1"/>
</dbReference>
<evidence type="ECO:0000313" key="2">
    <source>
        <dbReference type="EMBL" id="XAY05943.1"/>
    </source>
</evidence>
<dbReference type="InterPro" id="IPR006342">
    <property type="entry name" value="FkbM_mtfrase"/>
</dbReference>
<gene>
    <name evidence="2" type="ORF">DSM112329_02804</name>
</gene>
<proteinExistence type="predicted"/>
<dbReference type="AlphaFoldDB" id="A0AAU7AW76"/>
<dbReference type="Gene3D" id="3.40.50.150">
    <property type="entry name" value="Vaccinia Virus protein VP39"/>
    <property type="match status" value="1"/>
</dbReference>
<evidence type="ECO:0000259" key="1">
    <source>
        <dbReference type="Pfam" id="PF05050"/>
    </source>
</evidence>
<dbReference type="InterPro" id="IPR029063">
    <property type="entry name" value="SAM-dependent_MTases_sf"/>
</dbReference>
<keyword evidence="2" id="KW-0808">Transferase</keyword>
<keyword evidence="2" id="KW-0489">Methyltransferase</keyword>